<evidence type="ECO:0000313" key="2">
    <source>
        <dbReference type="EMBL" id="RKQ28674.1"/>
    </source>
</evidence>
<keyword evidence="1" id="KW-0812">Transmembrane</keyword>
<reference evidence="2 3" key="1">
    <citation type="journal article" date="2016" name="Int. J. Syst. Evol. Microbiol.">
        <title>Oceanobacillus halophilus sp. nov., a novel moderately halophilic bacterium from a hypersaline lake.</title>
        <authorList>
            <person name="Amoozegar M.A."/>
            <person name="Bagheri M."/>
            <person name="Makhdoumi A."/>
            <person name="Nikou M.M."/>
            <person name="Fazeli S.A.S."/>
            <person name="Schumann P."/>
            <person name="Sproer C."/>
            <person name="Sanchez-Porro C."/>
            <person name="Ventosa A."/>
        </authorList>
    </citation>
    <scope>NUCLEOTIDE SEQUENCE [LARGE SCALE GENOMIC DNA]</scope>
    <source>
        <strain evidence="2 3">DSM 23996</strain>
    </source>
</reference>
<dbReference type="EMBL" id="RBZP01000028">
    <property type="protein sequence ID" value="RKQ28674.1"/>
    <property type="molecule type" value="Genomic_DNA"/>
</dbReference>
<dbReference type="Pfam" id="PF06496">
    <property type="entry name" value="DUF1097"/>
    <property type="match status" value="1"/>
</dbReference>
<protein>
    <submittedName>
        <fullName evidence="2">DUF1097 domain-containing protein</fullName>
    </submittedName>
</protein>
<feature type="transmembrane region" description="Helical" evidence="1">
    <location>
        <begin position="102"/>
        <end position="132"/>
    </location>
</feature>
<feature type="transmembrane region" description="Helical" evidence="1">
    <location>
        <begin position="13"/>
        <end position="38"/>
    </location>
</feature>
<dbReference type="Proteomes" id="UP000269301">
    <property type="component" value="Unassembled WGS sequence"/>
</dbReference>
<proteinExistence type="predicted"/>
<keyword evidence="1" id="KW-0472">Membrane</keyword>
<comment type="caution">
    <text evidence="2">The sequence shown here is derived from an EMBL/GenBank/DDBJ whole genome shotgun (WGS) entry which is preliminary data.</text>
</comment>
<keyword evidence="1" id="KW-1133">Transmembrane helix</keyword>
<evidence type="ECO:0000313" key="3">
    <source>
        <dbReference type="Proteomes" id="UP000269301"/>
    </source>
</evidence>
<dbReference type="OrthoDB" id="8588554at2"/>
<organism evidence="2 3">
    <name type="scientific">Oceanobacillus halophilus</name>
    <dbReference type="NCBI Taxonomy" id="930130"/>
    <lineage>
        <taxon>Bacteria</taxon>
        <taxon>Bacillati</taxon>
        <taxon>Bacillota</taxon>
        <taxon>Bacilli</taxon>
        <taxon>Bacillales</taxon>
        <taxon>Bacillaceae</taxon>
        <taxon>Oceanobacillus</taxon>
    </lineage>
</organism>
<dbReference type="AlphaFoldDB" id="A0A494ZSV9"/>
<evidence type="ECO:0000256" key="1">
    <source>
        <dbReference type="SAM" id="Phobius"/>
    </source>
</evidence>
<feature type="transmembrane region" description="Helical" evidence="1">
    <location>
        <begin position="72"/>
        <end position="90"/>
    </location>
</feature>
<gene>
    <name evidence="2" type="ORF">D8M06_18560</name>
</gene>
<feature type="transmembrane region" description="Helical" evidence="1">
    <location>
        <begin position="45"/>
        <end position="66"/>
    </location>
</feature>
<sequence length="167" mass="17476">MASALATGLLSGIWAYIAPLFGMLTWAGFAGCTTFFAVGTGGRKGLRTAMICNAVGVACGMLILSLSATVDIPGGAAIFSGLVTSLMCLLGKVRLMNYTPGIFVGCFSTFAIGGDWLVLLISLFAGVLLGFFSAELGRVFSGWYQRVASKSQKTHVQEEEEAAQLVK</sequence>
<dbReference type="RefSeq" id="WP_121206077.1">
    <property type="nucleotide sequence ID" value="NZ_RBZP01000028.1"/>
</dbReference>
<name>A0A494ZSV9_9BACI</name>
<keyword evidence="3" id="KW-1185">Reference proteome</keyword>
<accession>A0A494ZSV9</accession>
<dbReference type="InterPro" id="IPR009476">
    <property type="entry name" value="DUF1097"/>
</dbReference>